<feature type="transmembrane region" description="Helical" evidence="1">
    <location>
        <begin position="332"/>
        <end position="355"/>
    </location>
</feature>
<keyword evidence="4" id="KW-1185">Reference proteome</keyword>
<feature type="transmembrane region" description="Helical" evidence="1">
    <location>
        <begin position="443"/>
        <end position="464"/>
    </location>
</feature>
<dbReference type="EMBL" id="LAVV01000410">
    <property type="protein sequence ID" value="KNZ64383.1"/>
    <property type="molecule type" value="Genomic_DNA"/>
</dbReference>
<protein>
    <recommendedName>
        <fullName evidence="5">Peptidase M50B-like-domain-containing protein</fullName>
    </recommendedName>
</protein>
<feature type="transmembrane region" description="Helical" evidence="1">
    <location>
        <begin position="393"/>
        <end position="410"/>
    </location>
</feature>
<accession>A0A0L6VUH7</accession>
<evidence type="ECO:0000256" key="1">
    <source>
        <dbReference type="SAM" id="Phobius"/>
    </source>
</evidence>
<feature type="signal peptide" evidence="2">
    <location>
        <begin position="1"/>
        <end position="23"/>
    </location>
</feature>
<name>A0A0L6VUH7_9BASI</name>
<proteinExistence type="predicted"/>
<keyword evidence="1" id="KW-1133">Transmembrane helix</keyword>
<dbReference type="Proteomes" id="UP000037035">
    <property type="component" value="Unassembled WGS sequence"/>
</dbReference>
<gene>
    <name evidence="3" type="ORF">VP01_1036g2</name>
</gene>
<comment type="caution">
    <text evidence="3">The sequence shown here is derived from an EMBL/GenBank/DDBJ whole genome shotgun (WGS) entry which is preliminary data.</text>
</comment>
<reference evidence="3 4" key="1">
    <citation type="submission" date="2015-08" db="EMBL/GenBank/DDBJ databases">
        <title>Next Generation Sequencing and Analysis of the Genome of Puccinia sorghi L Schw, the Causal Agent of Maize Common Rust.</title>
        <authorList>
            <person name="Rochi L."/>
            <person name="Burguener G."/>
            <person name="Darino M."/>
            <person name="Turjanski A."/>
            <person name="Kreff E."/>
            <person name="Dieguez M.J."/>
            <person name="Sacco F."/>
        </authorList>
    </citation>
    <scope>NUCLEOTIDE SEQUENCE [LARGE SCALE GENOMIC DNA]</scope>
    <source>
        <strain evidence="3 4">RO10H11247</strain>
    </source>
</reference>
<dbReference type="PANTHER" id="PTHR33979">
    <property type="entry name" value="OS02G0221600 PROTEIN"/>
    <property type="match status" value="1"/>
</dbReference>
<dbReference type="VEuPathDB" id="FungiDB:VP01_1036g2"/>
<evidence type="ECO:0000313" key="4">
    <source>
        <dbReference type="Proteomes" id="UP000037035"/>
    </source>
</evidence>
<feature type="transmembrane region" description="Helical" evidence="1">
    <location>
        <begin position="285"/>
        <end position="311"/>
    </location>
</feature>
<keyword evidence="1" id="KW-0812">Transmembrane</keyword>
<dbReference type="AlphaFoldDB" id="A0A0L6VUH7"/>
<feature type="chain" id="PRO_5005568565" description="Peptidase M50B-like-domain-containing protein" evidence="2">
    <location>
        <begin position="24"/>
        <end position="511"/>
    </location>
</feature>
<keyword evidence="1" id="KW-0472">Membrane</keyword>
<evidence type="ECO:0000256" key="2">
    <source>
        <dbReference type="SAM" id="SignalP"/>
    </source>
</evidence>
<feature type="transmembrane region" description="Helical" evidence="1">
    <location>
        <begin position="361"/>
        <end position="386"/>
    </location>
</feature>
<dbReference type="InterPro" id="IPR049500">
    <property type="entry name" value="Peptidase_M50B-like"/>
</dbReference>
<dbReference type="PANTHER" id="PTHR33979:SF2">
    <property type="entry name" value="PEPTIDASE M50B-LIKE-DOMAIN-CONTAINING PROTEIN"/>
    <property type="match status" value="1"/>
</dbReference>
<feature type="transmembrane region" description="Helical" evidence="1">
    <location>
        <begin position="195"/>
        <end position="220"/>
    </location>
</feature>
<organism evidence="3 4">
    <name type="scientific">Puccinia sorghi</name>
    <dbReference type="NCBI Taxonomy" id="27349"/>
    <lineage>
        <taxon>Eukaryota</taxon>
        <taxon>Fungi</taxon>
        <taxon>Dikarya</taxon>
        <taxon>Basidiomycota</taxon>
        <taxon>Pucciniomycotina</taxon>
        <taxon>Pucciniomycetes</taxon>
        <taxon>Pucciniales</taxon>
        <taxon>Pucciniaceae</taxon>
        <taxon>Puccinia</taxon>
    </lineage>
</organism>
<dbReference type="OrthoDB" id="40823at2759"/>
<evidence type="ECO:0008006" key="5">
    <source>
        <dbReference type="Google" id="ProtNLM"/>
    </source>
</evidence>
<dbReference type="Pfam" id="PF13398">
    <property type="entry name" value="Peptidase_M50B"/>
    <property type="match status" value="1"/>
</dbReference>
<keyword evidence="2" id="KW-0732">Signal</keyword>
<feature type="transmembrane region" description="Helical" evidence="1">
    <location>
        <begin position="227"/>
        <end position="246"/>
    </location>
</feature>
<evidence type="ECO:0000313" key="3">
    <source>
        <dbReference type="EMBL" id="KNZ64383.1"/>
    </source>
</evidence>
<sequence>MAITSTAIPVLLVLLVLTRQLTATAPPQNTAAAKLKRAYIHPPPPAQPTQPPNNPRQQIILQKRAPHWTTVTVFVNTLTAYAGTPIVTSSINPADQSLNTATVTVASYTQTISNNAPQIPPYSHSQYPAFSGHKQKNIQNLLLLPSPPSIPPLAHLPPRPPTAHPFPPTGRVTPERLPSDTPVSYLSRAQHKPQLYVIIMTLYLLLMLVCWNLFVVRLLIFPLKLVVIAWHELGHVVVSIFAGWPITEVQIDPGGASHQFLLKNTILDVYFPFVVGGSTKLVDDIIAPAAPLFAGYLSSCLFGGLMVFCGFDTLASKLSPSSYPPHPQNKNSCVAIPSSDLFFFLLNRIASIFIAMSFLGVMWWAISITSKILTTAALGVLVGFWFIDHAGMLRYYVLLMGVLSCWYVLFDVMDDFVFRKFNPCCPILFEQRWPKITAPQWSIIWILYSAINFAAWVLMAIAVWRQTRYARDVLSKPTILAHLESPFFTPTMPPFLPTIRPSSSCCNPASP</sequence>